<gene>
    <name evidence="2" type="ORF">Celaphus_00019329</name>
</gene>
<keyword evidence="3" id="KW-1185">Reference proteome</keyword>
<protein>
    <submittedName>
        <fullName evidence="2">Uncharacterized protein</fullName>
    </submittedName>
</protein>
<sequence length="157" mass="16732">MLLCKESSVSLQGEQRHSCSKMQGKGGGEATCEGGGGDSPSEAEEDSSSSSSSHRDSKSPGRSITLSDFEVGRTDMDWESGVLCRLGLENKALIFDFFFLSLEGDSSSLSAEGVTRGTMADTVSDALSLFLPLILSFSFPNGFRDLSFMERAEGYGL</sequence>
<dbReference type="Proteomes" id="UP000242450">
    <property type="component" value="Chromosome 32"/>
</dbReference>
<evidence type="ECO:0000313" key="3">
    <source>
        <dbReference type="Proteomes" id="UP000242450"/>
    </source>
</evidence>
<proteinExistence type="predicted"/>
<feature type="compositionally biased region" description="Gly residues" evidence="1">
    <location>
        <begin position="24"/>
        <end position="38"/>
    </location>
</feature>
<organism evidence="2 3">
    <name type="scientific">Cervus elaphus hippelaphus</name>
    <name type="common">European red deer</name>
    <dbReference type="NCBI Taxonomy" id="46360"/>
    <lineage>
        <taxon>Eukaryota</taxon>
        <taxon>Metazoa</taxon>
        <taxon>Chordata</taxon>
        <taxon>Craniata</taxon>
        <taxon>Vertebrata</taxon>
        <taxon>Euteleostomi</taxon>
        <taxon>Mammalia</taxon>
        <taxon>Eutheria</taxon>
        <taxon>Laurasiatheria</taxon>
        <taxon>Artiodactyla</taxon>
        <taxon>Ruminantia</taxon>
        <taxon>Pecora</taxon>
        <taxon>Cervidae</taxon>
        <taxon>Cervinae</taxon>
        <taxon>Cervus</taxon>
    </lineage>
</organism>
<evidence type="ECO:0000256" key="1">
    <source>
        <dbReference type="SAM" id="MobiDB-lite"/>
    </source>
</evidence>
<dbReference type="EMBL" id="MKHE01000032">
    <property type="protein sequence ID" value="OWK00323.1"/>
    <property type="molecule type" value="Genomic_DNA"/>
</dbReference>
<evidence type="ECO:0000313" key="2">
    <source>
        <dbReference type="EMBL" id="OWK00323.1"/>
    </source>
</evidence>
<reference evidence="2 3" key="1">
    <citation type="journal article" date="2018" name="Mol. Genet. Genomics">
        <title>The red deer Cervus elaphus genome CerEla1.0: sequencing, annotating, genes, and chromosomes.</title>
        <authorList>
            <person name="Bana N.A."/>
            <person name="Nyiri A."/>
            <person name="Nagy J."/>
            <person name="Frank K."/>
            <person name="Nagy T."/>
            <person name="Steger V."/>
            <person name="Schiller M."/>
            <person name="Lakatos P."/>
            <person name="Sugar L."/>
            <person name="Horn P."/>
            <person name="Barta E."/>
            <person name="Orosz L."/>
        </authorList>
    </citation>
    <scope>NUCLEOTIDE SEQUENCE [LARGE SCALE GENOMIC DNA]</scope>
    <source>
        <strain evidence="2">Hungarian</strain>
    </source>
</reference>
<comment type="caution">
    <text evidence="2">The sequence shown here is derived from an EMBL/GenBank/DDBJ whole genome shotgun (WGS) entry which is preliminary data.</text>
</comment>
<feature type="region of interest" description="Disordered" evidence="1">
    <location>
        <begin position="1"/>
        <end position="66"/>
    </location>
</feature>
<name>A0A212C2V6_CEREH</name>
<accession>A0A212C2V6</accession>
<dbReference type="AlphaFoldDB" id="A0A212C2V6"/>